<sequence length="242" mass="26853">TTLVNSSTQHKSISSSSSSSSLSVLVFKVGRTTNHTTQQSTGSIVRITIHLADILTVQKFMDKAACNNPHASTPLTTFVQADTNTFRELVQRLTGPSEVDSENKPKLVVEDRNEVAAQQMVGMKRPPSKLHERRSQYTSSSKLEIEKPAGFQFKPESLFSPSNKSSKSDFTTSPLGTPSKSFSKLSILEDDQEKKAVPSLNKEEEEKAIKERRFYLHPSPRSKSGYSEPELLHLFPLTSPKT</sequence>
<feature type="compositionally biased region" description="Basic and acidic residues" evidence="4">
    <location>
        <begin position="192"/>
        <end position="214"/>
    </location>
</feature>
<reference evidence="6 7" key="1">
    <citation type="submission" date="2017-09" db="EMBL/GenBank/DDBJ databases">
        <title>WGS assembly of Aquilegia coerulea Goldsmith.</title>
        <authorList>
            <person name="Hodges S."/>
            <person name="Kramer E."/>
            <person name="Nordborg M."/>
            <person name="Tomkins J."/>
            <person name="Borevitz J."/>
            <person name="Derieg N."/>
            <person name="Yan J."/>
            <person name="Mihaltcheva S."/>
            <person name="Hayes R.D."/>
            <person name="Rokhsar D."/>
        </authorList>
    </citation>
    <scope>NUCLEOTIDE SEQUENCE [LARGE SCALE GENOMIC DNA]</scope>
    <source>
        <strain evidence="7">cv. Goldsmith</strain>
    </source>
</reference>
<accession>A0A2G5EHK7</accession>
<dbReference type="OrthoDB" id="783357at2759"/>
<evidence type="ECO:0000313" key="7">
    <source>
        <dbReference type="Proteomes" id="UP000230069"/>
    </source>
</evidence>
<feature type="non-terminal residue" evidence="6">
    <location>
        <position position="1"/>
    </location>
</feature>
<dbReference type="AlphaFoldDB" id="A0A2G5EHK7"/>
<keyword evidence="2" id="KW-0597">Phosphoprotein</keyword>
<evidence type="ECO:0000256" key="1">
    <source>
        <dbReference type="ARBA" id="ARBA00004123"/>
    </source>
</evidence>
<protein>
    <recommendedName>
        <fullName evidence="5">VQ domain-containing protein</fullName>
    </recommendedName>
</protein>
<dbReference type="GO" id="GO:0005634">
    <property type="term" value="C:nucleus"/>
    <property type="evidence" value="ECO:0007669"/>
    <property type="project" value="UniProtKB-SubCell"/>
</dbReference>
<comment type="subcellular location">
    <subcellularLocation>
        <location evidence="1">Nucleus</location>
    </subcellularLocation>
</comment>
<dbReference type="PANTHER" id="PTHR33402:SF22">
    <property type="entry name" value="VQ MOTIF-CONTAINING PROTEIN 31"/>
    <property type="match status" value="1"/>
</dbReference>
<evidence type="ECO:0000313" key="6">
    <source>
        <dbReference type="EMBL" id="PIA55255.1"/>
    </source>
</evidence>
<evidence type="ECO:0000256" key="3">
    <source>
        <dbReference type="ARBA" id="ARBA00023242"/>
    </source>
</evidence>
<evidence type="ECO:0000256" key="2">
    <source>
        <dbReference type="ARBA" id="ARBA00022553"/>
    </source>
</evidence>
<feature type="region of interest" description="Disordered" evidence="4">
    <location>
        <begin position="118"/>
        <end position="230"/>
    </location>
</feature>
<dbReference type="Pfam" id="PF05678">
    <property type="entry name" value="VQ"/>
    <property type="match status" value="1"/>
</dbReference>
<evidence type="ECO:0000259" key="5">
    <source>
        <dbReference type="Pfam" id="PF05678"/>
    </source>
</evidence>
<dbReference type="InterPro" id="IPR008889">
    <property type="entry name" value="VQ"/>
</dbReference>
<evidence type="ECO:0000256" key="4">
    <source>
        <dbReference type="SAM" id="MobiDB-lite"/>
    </source>
</evidence>
<dbReference type="EMBL" id="KZ305025">
    <property type="protein sequence ID" value="PIA55255.1"/>
    <property type="molecule type" value="Genomic_DNA"/>
</dbReference>
<dbReference type="Proteomes" id="UP000230069">
    <property type="component" value="Unassembled WGS sequence"/>
</dbReference>
<gene>
    <name evidence="6" type="ORF">AQUCO_00800169v1</name>
</gene>
<dbReference type="PANTHER" id="PTHR33402">
    <property type="entry name" value="VQ MOTIF-CONTAINING PROTEIN 11-LIKE"/>
    <property type="match status" value="1"/>
</dbReference>
<keyword evidence="3" id="KW-0539">Nucleus</keyword>
<organism evidence="6 7">
    <name type="scientific">Aquilegia coerulea</name>
    <name type="common">Rocky mountain columbine</name>
    <dbReference type="NCBI Taxonomy" id="218851"/>
    <lineage>
        <taxon>Eukaryota</taxon>
        <taxon>Viridiplantae</taxon>
        <taxon>Streptophyta</taxon>
        <taxon>Embryophyta</taxon>
        <taxon>Tracheophyta</taxon>
        <taxon>Spermatophyta</taxon>
        <taxon>Magnoliopsida</taxon>
        <taxon>Ranunculales</taxon>
        <taxon>Ranunculaceae</taxon>
        <taxon>Thalictroideae</taxon>
        <taxon>Aquilegia</taxon>
    </lineage>
</organism>
<dbReference type="InterPro" id="IPR039611">
    <property type="entry name" value="VQ_4/11/13/19/31/33"/>
</dbReference>
<feature type="compositionally biased region" description="Polar residues" evidence="4">
    <location>
        <begin position="169"/>
        <end position="184"/>
    </location>
</feature>
<keyword evidence="7" id="KW-1185">Reference proteome</keyword>
<name>A0A2G5EHK7_AQUCA</name>
<feature type="domain" description="VQ" evidence="5">
    <location>
        <begin position="76"/>
        <end position="98"/>
    </location>
</feature>
<proteinExistence type="predicted"/>